<dbReference type="GO" id="GO:0042597">
    <property type="term" value="C:periplasmic space"/>
    <property type="evidence" value="ECO:0007669"/>
    <property type="project" value="UniProtKB-ARBA"/>
</dbReference>
<evidence type="ECO:0000256" key="4">
    <source>
        <dbReference type="SAM" id="Phobius"/>
    </source>
</evidence>
<dbReference type="InterPro" id="IPR000914">
    <property type="entry name" value="SBP_5_dom"/>
</dbReference>
<dbReference type="PIRSF" id="PIRSF002741">
    <property type="entry name" value="MppA"/>
    <property type="match status" value="1"/>
</dbReference>
<dbReference type="Proteomes" id="UP000034810">
    <property type="component" value="Unassembled WGS sequence"/>
</dbReference>
<dbReference type="EMBL" id="LCFA01000005">
    <property type="protein sequence ID" value="KKS82783.1"/>
    <property type="molecule type" value="Genomic_DNA"/>
</dbReference>
<sequence>MIKSLILAIKSLSFREKLIFIAALVLFVVSFITLLIQVINRETIQSPDGGGSFVEGVVGQPAFINPVLVKPGTVDEDLVVLIFANVLDLSESIKHSKDFKNWTVRLKENARWQDETPLTSDDLIFTVQTIQNPDTLSPLFSDWQYIKISRISEREISFDLPSSYSLFENLLEKLRPIPKKIFADIAPANIKLSSYNLEPFANGPFTYDQMEKKKDGFITAYYLKANTVYRSIGSLPYLKKFTVRFFENEEGLVGAYNLGTIDGFLATDHSLLSQTSINSSVEKIPTTKYYALFLNPDANLFLGSLKIRRALQLAVNVPLIISQEFEGYAFQEAGPIPPILSSYSSEVEENTRYDPEQAKSLIAADGWTRNPETNLWEKSEKNKKYELIVAIKIPDTPLLTKVAQQIQKDWEEIGVKTEITRYDAPAISDEVIKTRDYQVLLFGNIVSREPDLFSFWHSSEKFYPGLNLALYDNSSVDDLIIASRKIAVDDSRREGVLAQIQREVVEDAPAIFLASPQYFYIHKTSRPGVIINLISLPSDRFQKITQWYVKTKRVLK</sequence>
<evidence type="ECO:0000256" key="3">
    <source>
        <dbReference type="ARBA" id="ARBA00022729"/>
    </source>
</evidence>
<keyword evidence="4" id="KW-0812">Transmembrane</keyword>
<dbReference type="Gene3D" id="3.40.190.10">
    <property type="entry name" value="Periplasmic binding protein-like II"/>
    <property type="match status" value="1"/>
</dbReference>
<dbReference type="GO" id="GO:0015833">
    <property type="term" value="P:peptide transport"/>
    <property type="evidence" value="ECO:0007669"/>
    <property type="project" value="TreeGrafter"/>
</dbReference>
<gene>
    <name evidence="6" type="ORF">UV58_C0005G0037</name>
</gene>
<dbReference type="Gene3D" id="3.90.76.10">
    <property type="entry name" value="Dipeptide-binding Protein, Domain 1"/>
    <property type="match status" value="1"/>
</dbReference>
<evidence type="ECO:0000313" key="6">
    <source>
        <dbReference type="EMBL" id="KKS82783.1"/>
    </source>
</evidence>
<dbReference type="PANTHER" id="PTHR30290">
    <property type="entry name" value="PERIPLASMIC BINDING COMPONENT OF ABC TRANSPORTER"/>
    <property type="match status" value="1"/>
</dbReference>
<dbReference type="Pfam" id="PF00496">
    <property type="entry name" value="SBP_bac_5"/>
    <property type="match status" value="1"/>
</dbReference>
<dbReference type="GO" id="GO:1904680">
    <property type="term" value="F:peptide transmembrane transporter activity"/>
    <property type="evidence" value="ECO:0007669"/>
    <property type="project" value="TreeGrafter"/>
</dbReference>
<dbReference type="GO" id="GO:0043190">
    <property type="term" value="C:ATP-binding cassette (ABC) transporter complex"/>
    <property type="evidence" value="ECO:0007669"/>
    <property type="project" value="InterPro"/>
</dbReference>
<evidence type="ECO:0000313" key="7">
    <source>
        <dbReference type="Proteomes" id="UP000034810"/>
    </source>
</evidence>
<proteinExistence type="inferred from homology"/>
<accession>A0A0G1F7F5</accession>
<dbReference type="InterPro" id="IPR039424">
    <property type="entry name" value="SBP_5"/>
</dbReference>
<dbReference type="SUPFAM" id="SSF53850">
    <property type="entry name" value="Periplasmic binding protein-like II"/>
    <property type="match status" value="1"/>
</dbReference>
<comment type="similarity">
    <text evidence="1">Belongs to the bacterial solute-binding protein 5 family.</text>
</comment>
<keyword evidence="2" id="KW-0813">Transport</keyword>
<feature type="transmembrane region" description="Helical" evidence="4">
    <location>
        <begin position="18"/>
        <end position="39"/>
    </location>
</feature>
<dbReference type="Gene3D" id="3.10.105.10">
    <property type="entry name" value="Dipeptide-binding Protein, Domain 3"/>
    <property type="match status" value="1"/>
</dbReference>
<evidence type="ECO:0000256" key="2">
    <source>
        <dbReference type="ARBA" id="ARBA00022448"/>
    </source>
</evidence>
<dbReference type="PANTHER" id="PTHR30290:SF9">
    <property type="entry name" value="OLIGOPEPTIDE-BINDING PROTEIN APPA"/>
    <property type="match status" value="1"/>
</dbReference>
<protein>
    <submittedName>
        <fullName evidence="6">Extracellular solute-binding protein</fullName>
    </submittedName>
</protein>
<keyword evidence="4" id="KW-1133">Transmembrane helix</keyword>
<reference evidence="6 7" key="1">
    <citation type="journal article" date="2015" name="Nature">
        <title>rRNA introns, odd ribosomes, and small enigmatic genomes across a large radiation of phyla.</title>
        <authorList>
            <person name="Brown C.T."/>
            <person name="Hug L.A."/>
            <person name="Thomas B.C."/>
            <person name="Sharon I."/>
            <person name="Castelle C.J."/>
            <person name="Singh A."/>
            <person name="Wilkins M.J."/>
            <person name="Williams K.H."/>
            <person name="Banfield J.F."/>
        </authorList>
    </citation>
    <scope>NUCLEOTIDE SEQUENCE [LARGE SCALE GENOMIC DNA]</scope>
</reference>
<comment type="caution">
    <text evidence="6">The sequence shown here is derived from an EMBL/GenBank/DDBJ whole genome shotgun (WGS) entry which is preliminary data.</text>
</comment>
<name>A0A0G1F7F5_9BACT</name>
<dbReference type="InterPro" id="IPR030678">
    <property type="entry name" value="Peptide/Ni-bd"/>
</dbReference>
<feature type="domain" description="Solute-binding protein family 5" evidence="5">
    <location>
        <begin position="88"/>
        <end position="455"/>
    </location>
</feature>
<keyword evidence="4" id="KW-0472">Membrane</keyword>
<evidence type="ECO:0000256" key="1">
    <source>
        <dbReference type="ARBA" id="ARBA00005695"/>
    </source>
</evidence>
<organism evidence="6 7">
    <name type="scientific">Candidatus Wolfebacteria bacterium GW2011_GWC1_43_10</name>
    <dbReference type="NCBI Taxonomy" id="1619011"/>
    <lineage>
        <taxon>Bacteria</taxon>
        <taxon>Candidatus Wolfeibacteriota</taxon>
    </lineage>
</organism>
<keyword evidence="3" id="KW-0732">Signal</keyword>
<dbReference type="AlphaFoldDB" id="A0A0G1F7F5"/>
<evidence type="ECO:0000259" key="5">
    <source>
        <dbReference type="Pfam" id="PF00496"/>
    </source>
</evidence>